<comment type="caution">
    <text evidence="2">The sequence shown here is derived from an EMBL/GenBank/DDBJ whole genome shotgun (WGS) entry which is preliminary data.</text>
</comment>
<name>A0A392TPL3_9FABA</name>
<proteinExistence type="predicted"/>
<dbReference type="Proteomes" id="UP000265520">
    <property type="component" value="Unassembled WGS sequence"/>
</dbReference>
<organism evidence="2 3">
    <name type="scientific">Trifolium medium</name>
    <dbReference type="NCBI Taxonomy" id="97028"/>
    <lineage>
        <taxon>Eukaryota</taxon>
        <taxon>Viridiplantae</taxon>
        <taxon>Streptophyta</taxon>
        <taxon>Embryophyta</taxon>
        <taxon>Tracheophyta</taxon>
        <taxon>Spermatophyta</taxon>
        <taxon>Magnoliopsida</taxon>
        <taxon>eudicotyledons</taxon>
        <taxon>Gunneridae</taxon>
        <taxon>Pentapetalae</taxon>
        <taxon>rosids</taxon>
        <taxon>fabids</taxon>
        <taxon>Fabales</taxon>
        <taxon>Fabaceae</taxon>
        <taxon>Papilionoideae</taxon>
        <taxon>50 kb inversion clade</taxon>
        <taxon>NPAAA clade</taxon>
        <taxon>Hologalegina</taxon>
        <taxon>IRL clade</taxon>
        <taxon>Trifolieae</taxon>
        <taxon>Trifolium</taxon>
    </lineage>
</organism>
<feature type="compositionally biased region" description="Polar residues" evidence="1">
    <location>
        <begin position="10"/>
        <end position="25"/>
    </location>
</feature>
<protein>
    <submittedName>
        <fullName evidence="2">Uncharacterized protein</fullName>
    </submittedName>
</protein>
<evidence type="ECO:0000256" key="1">
    <source>
        <dbReference type="SAM" id="MobiDB-lite"/>
    </source>
</evidence>
<evidence type="ECO:0000313" key="2">
    <source>
        <dbReference type="EMBL" id="MCI62076.1"/>
    </source>
</evidence>
<keyword evidence="3" id="KW-1185">Reference proteome</keyword>
<accession>A0A392TPL3</accession>
<dbReference type="EMBL" id="LXQA010612418">
    <property type="protein sequence ID" value="MCI62076.1"/>
    <property type="molecule type" value="Genomic_DNA"/>
</dbReference>
<dbReference type="AlphaFoldDB" id="A0A392TPL3"/>
<evidence type="ECO:0000313" key="3">
    <source>
        <dbReference type="Proteomes" id="UP000265520"/>
    </source>
</evidence>
<reference evidence="2 3" key="1">
    <citation type="journal article" date="2018" name="Front. Plant Sci.">
        <title>Red Clover (Trifolium pratense) and Zigzag Clover (T. medium) - A Picture of Genomic Similarities and Differences.</title>
        <authorList>
            <person name="Dluhosova J."/>
            <person name="Istvanek J."/>
            <person name="Nedelnik J."/>
            <person name="Repkova J."/>
        </authorList>
    </citation>
    <scope>NUCLEOTIDE SEQUENCE [LARGE SCALE GENOMIC DNA]</scope>
    <source>
        <strain evidence="3">cv. 10/8</strain>
        <tissue evidence="2">Leaf</tissue>
    </source>
</reference>
<feature type="region of interest" description="Disordered" evidence="1">
    <location>
        <begin position="1"/>
        <end position="25"/>
    </location>
</feature>
<sequence>IAILGPQIEQGGSNDDSGKVQQGTETCGARAGNRCRMKWHVTAHRWSDGGDFSGSWFCFPFWFR</sequence>
<feature type="non-terminal residue" evidence="2">
    <location>
        <position position="1"/>
    </location>
</feature>